<accession>A0A261T836</accession>
<evidence type="ECO:0000313" key="4">
    <source>
        <dbReference type="Proteomes" id="UP000216913"/>
    </source>
</evidence>
<feature type="domain" description="FecR protein" evidence="1">
    <location>
        <begin position="109"/>
        <end position="202"/>
    </location>
</feature>
<protein>
    <recommendedName>
        <fullName evidence="5">Iron dicitrate transport regulator FecR</fullName>
    </recommendedName>
</protein>
<dbReference type="InterPro" id="IPR012373">
    <property type="entry name" value="Ferrdict_sens_TM"/>
</dbReference>
<evidence type="ECO:0008006" key="5">
    <source>
        <dbReference type="Google" id="ProtNLM"/>
    </source>
</evidence>
<evidence type="ECO:0000259" key="1">
    <source>
        <dbReference type="Pfam" id="PF04773"/>
    </source>
</evidence>
<dbReference type="AlphaFoldDB" id="A0A261T836"/>
<evidence type="ECO:0000259" key="2">
    <source>
        <dbReference type="Pfam" id="PF16220"/>
    </source>
</evidence>
<dbReference type="EMBL" id="NEVP01000012">
    <property type="protein sequence ID" value="OZI45778.1"/>
    <property type="molecule type" value="Genomic_DNA"/>
</dbReference>
<feature type="domain" description="FecR N-terminal" evidence="2">
    <location>
        <begin position="13"/>
        <end position="54"/>
    </location>
</feature>
<dbReference type="Pfam" id="PF04773">
    <property type="entry name" value="FecR"/>
    <property type="match status" value="1"/>
</dbReference>
<dbReference type="GO" id="GO:0016989">
    <property type="term" value="F:sigma factor antagonist activity"/>
    <property type="evidence" value="ECO:0007669"/>
    <property type="project" value="TreeGrafter"/>
</dbReference>
<dbReference type="Gene3D" id="2.60.120.1440">
    <property type="match status" value="1"/>
</dbReference>
<comment type="caution">
    <text evidence="3">The sequence shown here is derived from an EMBL/GenBank/DDBJ whole genome shotgun (WGS) entry which is preliminary data.</text>
</comment>
<keyword evidence="4" id="KW-1185">Reference proteome</keyword>
<sequence length="317" mass="33969">MSAAAGVSEAVLRQAAEWLVQLQCGELHGEQARAFEAWRAADPAHAQAWSRAQGLLAQFEQVPAPVLRDAARLRSERRRLLRGLAWLAVAAPAGWAGSRQVPWQAWSADLRTATGEIRSVALTDGTELVLGTATALDVRYGPDERLLWLRAGEIMIQTAPDPAGRPFVVRTAQGRLRALGTRFTVRGDGARTWVAVFDGAVEVSPTQGAPHVLQAGEALDLDDTGAGRVAAADEAAAAWTRGMLAVHDRPLGEVVAELARYRPGVLRCDPAIADLPVSGAFPLRDTDASLALLAQTLPLRVVRITPYWVTVRPVRGA</sequence>
<dbReference type="PANTHER" id="PTHR30273:SF2">
    <property type="entry name" value="PROTEIN FECR"/>
    <property type="match status" value="1"/>
</dbReference>
<dbReference type="OrthoDB" id="1100567at2"/>
<gene>
    <name evidence="3" type="ORF">CAL25_21375</name>
</gene>
<proteinExistence type="predicted"/>
<dbReference type="InterPro" id="IPR032623">
    <property type="entry name" value="FecR_N"/>
</dbReference>
<dbReference type="RefSeq" id="WP_094803628.1">
    <property type="nucleotide sequence ID" value="NZ_NEVP01000012.1"/>
</dbReference>
<dbReference type="InterPro" id="IPR006860">
    <property type="entry name" value="FecR"/>
</dbReference>
<dbReference type="Proteomes" id="UP000216913">
    <property type="component" value="Unassembled WGS sequence"/>
</dbReference>
<dbReference type="Pfam" id="PF16220">
    <property type="entry name" value="DUF4880"/>
    <property type="match status" value="1"/>
</dbReference>
<dbReference type="PIRSF" id="PIRSF018266">
    <property type="entry name" value="FecR"/>
    <property type="match status" value="1"/>
</dbReference>
<name>A0A261T836_9BORD</name>
<dbReference type="PANTHER" id="PTHR30273">
    <property type="entry name" value="PERIPLASMIC SIGNAL SENSOR AND SIGMA FACTOR ACTIVATOR FECR-RELATED"/>
    <property type="match status" value="1"/>
</dbReference>
<organism evidence="3 4">
    <name type="scientific">Bordetella genomosp. 5</name>
    <dbReference type="NCBI Taxonomy" id="1395608"/>
    <lineage>
        <taxon>Bacteria</taxon>
        <taxon>Pseudomonadati</taxon>
        <taxon>Pseudomonadota</taxon>
        <taxon>Betaproteobacteria</taxon>
        <taxon>Burkholderiales</taxon>
        <taxon>Alcaligenaceae</taxon>
        <taxon>Bordetella</taxon>
    </lineage>
</organism>
<reference evidence="3 4" key="1">
    <citation type="submission" date="2017-05" db="EMBL/GenBank/DDBJ databases">
        <title>Complete and WGS of Bordetella genogroups.</title>
        <authorList>
            <person name="Spilker T."/>
            <person name="LiPuma J."/>
        </authorList>
    </citation>
    <scope>NUCLEOTIDE SEQUENCE [LARGE SCALE GENOMIC DNA]</scope>
    <source>
        <strain evidence="3 4">AU10456</strain>
    </source>
</reference>
<evidence type="ECO:0000313" key="3">
    <source>
        <dbReference type="EMBL" id="OZI45778.1"/>
    </source>
</evidence>